<dbReference type="SUPFAM" id="SSF54695">
    <property type="entry name" value="POZ domain"/>
    <property type="match status" value="1"/>
</dbReference>
<gene>
    <name evidence="2" type="ORF">IZO911_LOCUS1039</name>
    <name evidence="3" type="ORF">KXQ929_LOCUS78</name>
</gene>
<dbReference type="PROSITE" id="PS50097">
    <property type="entry name" value="BTB"/>
    <property type="match status" value="1"/>
</dbReference>
<dbReference type="Pfam" id="PF25900">
    <property type="entry name" value="PAPPA"/>
    <property type="match status" value="1"/>
</dbReference>
<comment type="caution">
    <text evidence="2">The sequence shown here is derived from an EMBL/GenBank/DDBJ whole genome shotgun (WGS) entry which is preliminary data.</text>
</comment>
<evidence type="ECO:0000313" key="2">
    <source>
        <dbReference type="EMBL" id="CAF0715890.1"/>
    </source>
</evidence>
<protein>
    <recommendedName>
        <fullName evidence="1">BTB domain-containing protein</fullName>
    </recommendedName>
</protein>
<dbReference type="EMBL" id="CAJOBB010000002">
    <property type="protein sequence ID" value="CAF3501282.1"/>
    <property type="molecule type" value="Genomic_DNA"/>
</dbReference>
<proteinExistence type="predicted"/>
<feature type="domain" description="BTB" evidence="1">
    <location>
        <begin position="185"/>
        <end position="249"/>
    </location>
</feature>
<evidence type="ECO:0000313" key="4">
    <source>
        <dbReference type="Proteomes" id="UP000663860"/>
    </source>
</evidence>
<dbReference type="InterPro" id="IPR058897">
    <property type="entry name" value="PAPPA_SD_C"/>
</dbReference>
<dbReference type="PANTHER" id="PTHR24413">
    <property type="entry name" value="SPECKLE-TYPE POZ PROTEIN"/>
    <property type="match status" value="1"/>
</dbReference>
<dbReference type="Proteomes" id="UP000663868">
    <property type="component" value="Unassembled WGS sequence"/>
</dbReference>
<evidence type="ECO:0000259" key="1">
    <source>
        <dbReference type="PROSITE" id="PS50097"/>
    </source>
</evidence>
<dbReference type="EMBL" id="CAJNOE010000004">
    <property type="protein sequence ID" value="CAF0715890.1"/>
    <property type="molecule type" value="Genomic_DNA"/>
</dbReference>
<dbReference type="Gene3D" id="3.30.710.10">
    <property type="entry name" value="Potassium Channel Kv1.1, Chain A"/>
    <property type="match status" value="1"/>
</dbReference>
<sequence length="350" mass="40732">MTESNNDTLQTWKRDEQWVSRVIQYSSQYNDNTWSANQIIGPPKVYPRYGDLNGAWAQGHRAADEYIIVEFERAVFPDQIDIYETYNPGAVVKVSARNGNDNDWVTVWETPSPHTEAHSRIFTVPCSNISSREINQIRLDVNCTAAGSWCEIDCIKLVGYASHRGSSYKELATNLKQLLLNDYLADVFFQLDDEQIIPSYRNILSSRCIYFEQLFDEYSLDNNQPIRIKNISYEAFYQILHFIYTETIEPVLPYTICLELMRNAEEYYLSPIYNEAFMILKKLINKINVVNIFVDSQSSSNDNQQDKIILNDAINLCVEFIQKNRRDVYQSEQIQSLTKDMLLQLIQLVL</sequence>
<accession>A0A813M2Y3</accession>
<reference evidence="2" key="1">
    <citation type="submission" date="2021-02" db="EMBL/GenBank/DDBJ databases">
        <authorList>
            <person name="Nowell W R."/>
        </authorList>
    </citation>
    <scope>NUCLEOTIDE SEQUENCE</scope>
</reference>
<dbReference type="Pfam" id="PF00651">
    <property type="entry name" value="BTB"/>
    <property type="match status" value="1"/>
</dbReference>
<evidence type="ECO:0000313" key="3">
    <source>
        <dbReference type="EMBL" id="CAF3501282.1"/>
    </source>
</evidence>
<organism evidence="2 4">
    <name type="scientific">Adineta steineri</name>
    <dbReference type="NCBI Taxonomy" id="433720"/>
    <lineage>
        <taxon>Eukaryota</taxon>
        <taxon>Metazoa</taxon>
        <taxon>Spiralia</taxon>
        <taxon>Gnathifera</taxon>
        <taxon>Rotifera</taxon>
        <taxon>Eurotatoria</taxon>
        <taxon>Bdelloidea</taxon>
        <taxon>Adinetida</taxon>
        <taxon>Adinetidae</taxon>
        <taxon>Adineta</taxon>
    </lineage>
</organism>
<dbReference type="AlphaFoldDB" id="A0A813M2Y3"/>
<name>A0A813M2Y3_9BILA</name>
<dbReference type="CDD" id="cd18186">
    <property type="entry name" value="BTB_POZ_ZBTB_KLHL-like"/>
    <property type="match status" value="1"/>
</dbReference>
<dbReference type="Proteomes" id="UP000663860">
    <property type="component" value="Unassembled WGS sequence"/>
</dbReference>
<dbReference type="InterPro" id="IPR000210">
    <property type="entry name" value="BTB/POZ_dom"/>
</dbReference>
<dbReference type="InterPro" id="IPR011333">
    <property type="entry name" value="SKP1/BTB/POZ_sf"/>
</dbReference>
<dbReference type="SMART" id="SM00225">
    <property type="entry name" value="BTB"/>
    <property type="match status" value="1"/>
</dbReference>